<evidence type="ECO:0000313" key="9">
    <source>
        <dbReference type="Proteomes" id="UP001596223"/>
    </source>
</evidence>
<evidence type="ECO:0000256" key="6">
    <source>
        <dbReference type="ARBA" id="ARBA00023118"/>
    </source>
</evidence>
<evidence type="ECO:0000256" key="5">
    <source>
        <dbReference type="ARBA" id="ARBA00022840"/>
    </source>
</evidence>
<keyword evidence="9" id="KW-1185">Reference proteome</keyword>
<dbReference type="InterPro" id="IPR001650">
    <property type="entry name" value="Helicase_C-like"/>
</dbReference>
<dbReference type="InterPro" id="IPR013444">
    <property type="entry name" value="Helicase_Cas3_CRISPR-ass_Anaes"/>
</dbReference>
<dbReference type="PANTHER" id="PTHR47963">
    <property type="entry name" value="DEAD-BOX ATP-DEPENDENT RNA HELICASE 47, MITOCHONDRIAL"/>
    <property type="match status" value="1"/>
</dbReference>
<dbReference type="EMBL" id="JBHSQN010000013">
    <property type="protein sequence ID" value="MFC6013094.1"/>
    <property type="molecule type" value="Genomic_DNA"/>
</dbReference>
<dbReference type="InterPro" id="IPR027417">
    <property type="entry name" value="P-loop_NTPase"/>
</dbReference>
<evidence type="ECO:0000256" key="3">
    <source>
        <dbReference type="ARBA" id="ARBA00022801"/>
    </source>
</evidence>
<dbReference type="InterPro" id="IPR006483">
    <property type="entry name" value="CRISPR-assoc_Cas3_HD"/>
</dbReference>
<name>A0ABW1JUD5_9NOCA</name>
<evidence type="ECO:0000256" key="4">
    <source>
        <dbReference type="ARBA" id="ARBA00022806"/>
    </source>
</evidence>
<dbReference type="Proteomes" id="UP001596223">
    <property type="component" value="Unassembled WGS sequence"/>
</dbReference>
<dbReference type="RefSeq" id="WP_378607790.1">
    <property type="nucleotide sequence ID" value="NZ_JBHSQN010000013.1"/>
</dbReference>
<evidence type="ECO:0000256" key="2">
    <source>
        <dbReference type="ARBA" id="ARBA00022741"/>
    </source>
</evidence>
<dbReference type="EC" id="3.6.4.13" evidence="1"/>
<dbReference type="SMART" id="SM00490">
    <property type="entry name" value="HELICc"/>
    <property type="match status" value="1"/>
</dbReference>
<dbReference type="SUPFAM" id="SSF52540">
    <property type="entry name" value="P-loop containing nucleoside triphosphate hydrolases"/>
    <property type="match status" value="1"/>
</dbReference>
<evidence type="ECO:0000256" key="1">
    <source>
        <dbReference type="ARBA" id="ARBA00012552"/>
    </source>
</evidence>
<keyword evidence="4" id="KW-0347">Helicase</keyword>
<protein>
    <recommendedName>
        <fullName evidence="1">RNA helicase</fullName>
        <ecNumber evidence="1">3.6.4.13</ecNumber>
    </recommendedName>
</protein>
<dbReference type="Gene3D" id="3.40.50.300">
    <property type="entry name" value="P-loop containing nucleotide triphosphate hydrolases"/>
    <property type="match status" value="2"/>
</dbReference>
<keyword evidence="2" id="KW-0547">Nucleotide-binding</keyword>
<proteinExistence type="predicted"/>
<evidence type="ECO:0000313" key="8">
    <source>
        <dbReference type="EMBL" id="MFC6013094.1"/>
    </source>
</evidence>
<accession>A0ABW1JUD5</accession>
<dbReference type="InterPro" id="IPR050547">
    <property type="entry name" value="DEAD_box_RNA_helicases"/>
</dbReference>
<dbReference type="NCBIfam" id="TIGR02621">
    <property type="entry name" value="cas3_GSU0051"/>
    <property type="match status" value="1"/>
</dbReference>
<evidence type="ECO:0000259" key="7">
    <source>
        <dbReference type="PROSITE" id="PS51643"/>
    </source>
</evidence>
<comment type="caution">
    <text evidence="8">The sequence shown here is derived from an EMBL/GenBank/DDBJ whole genome shotgun (WGS) entry which is preliminary data.</text>
</comment>
<dbReference type="InterPro" id="IPR054712">
    <property type="entry name" value="Cas3-like_dom"/>
</dbReference>
<keyword evidence="5" id="KW-0067">ATP-binding</keyword>
<keyword evidence="6" id="KW-0051">Antiviral defense</keyword>
<dbReference type="Pfam" id="PF22590">
    <property type="entry name" value="Cas3-like_C_2"/>
    <property type="match status" value="1"/>
</dbReference>
<dbReference type="PANTHER" id="PTHR47963:SF8">
    <property type="entry name" value="ATP-DEPENDENT RNA HELICASE DEAD"/>
    <property type="match status" value="1"/>
</dbReference>
<organism evidence="8 9">
    <name type="scientific">Nocardia lasii</name>
    <dbReference type="NCBI Taxonomy" id="1616107"/>
    <lineage>
        <taxon>Bacteria</taxon>
        <taxon>Bacillati</taxon>
        <taxon>Actinomycetota</taxon>
        <taxon>Actinomycetes</taxon>
        <taxon>Mycobacteriales</taxon>
        <taxon>Nocardiaceae</taxon>
        <taxon>Nocardia</taxon>
    </lineage>
</organism>
<reference evidence="9" key="1">
    <citation type="journal article" date="2019" name="Int. J. Syst. Evol. Microbiol.">
        <title>The Global Catalogue of Microorganisms (GCM) 10K type strain sequencing project: providing services to taxonomists for standard genome sequencing and annotation.</title>
        <authorList>
            <consortium name="The Broad Institute Genomics Platform"/>
            <consortium name="The Broad Institute Genome Sequencing Center for Infectious Disease"/>
            <person name="Wu L."/>
            <person name="Ma J."/>
        </authorList>
    </citation>
    <scope>NUCLEOTIDE SEQUENCE [LARGE SCALE GENOMIC DNA]</scope>
    <source>
        <strain evidence="9">CCUG 36956</strain>
    </source>
</reference>
<sequence>MLTIEDFSAFFAEVNGGDQPYRWQRRLLEQIVESGQWPDRIVAPTGAGKSSVIEIHLFACAAASLEATVRIPRRLSIVVNRRALVDRHGQRAEAISAVLMTAPDGSVSARVATALTELRTAQEPADRPFDVVNLRGAVALQRDWVNDPSAVQVICATPDMWGSRVLFRGYGASRLAAPRAAGLLTYDSVMVLDEAHLNRQLLVTARRIAQLIAPKADLLEVPTLQVVETTATPANAAEDYTECGVAAADLDESDALRRRLSTPKPVVRVESSHWPPARTGKARADYLDDLAEQVRRLHDTYGRGLPAGRTVGCFVNTVSVAVDVAQLLRKAGLRVEVVVGRLRPFDLGRMPAGLLTPQGNSTVDVLIATQTLEVGVDLDLAAAVSELAPAQALAQRAGRVNRTGKTEDTEFVVIGPTEDSDLLAESRGERVECALAIYPYAAKGSTGAYAHLADTWQWLARRGSDPNGVAPWALVDDPPAGLSLSRPLLQRLEWSDAWLLSRTDGNLVADPDLTLWLRDSLESDSATAGLVVRVLPADDQTAKALMEVTPPLTDEIYPCSVDDLHYLLPRLLGDATDEPRRAFVFRQGEIAAVLIAADDIARAVSESVQPGDVVVVDSSHKVCTGKVVVKAPTDPGVDVYDKLDGARLRYFINRDPASATWISRLLDDMCDLVKDDPEPGESDLITLVSKYIDDDPQLERVLAADTDLVQFTWAGLDDLSAAWLTIAVGTAQTLTDQVQQVHSRNTVHLDAHNQDVGDRAATIGQAVRLAESLVPTLREAGYRHDTGKQDRRFQLFRLGNSDQTVRLAKSTGSLRRAVRADVTGGLPVGWRHEQLSAALTVCALGLEDEHHALTARLAGTSHGHGRPGFPHSAQELIDTQFLEAHAATTDLFDGGSWDELIESTHDRWGVWGCAYLEALLRAADCQISQEGR</sequence>
<gene>
    <name evidence="8" type="primary">cas3u</name>
    <name evidence="8" type="ORF">ACFP3H_18710</name>
</gene>
<feature type="domain" description="HD Cas3-type" evidence="7">
    <location>
        <begin position="742"/>
        <end position="927"/>
    </location>
</feature>
<keyword evidence="3" id="KW-0378">Hydrolase</keyword>
<dbReference type="PROSITE" id="PS51643">
    <property type="entry name" value="HD_CAS3"/>
    <property type="match status" value="1"/>
</dbReference>